<keyword evidence="3" id="KW-1185">Reference proteome</keyword>
<reference evidence="1 3" key="2">
    <citation type="journal article" date="2018" name="Plant J.">
        <title>The Physcomitrella patens chromosome-scale assembly reveals moss genome structure and evolution.</title>
        <authorList>
            <person name="Lang D."/>
            <person name="Ullrich K.K."/>
            <person name="Murat F."/>
            <person name="Fuchs J."/>
            <person name="Jenkins J."/>
            <person name="Haas F.B."/>
            <person name="Piednoel M."/>
            <person name="Gundlach H."/>
            <person name="Van Bel M."/>
            <person name="Meyberg R."/>
            <person name="Vives C."/>
            <person name="Morata J."/>
            <person name="Symeonidi A."/>
            <person name="Hiss M."/>
            <person name="Muchero W."/>
            <person name="Kamisugi Y."/>
            <person name="Saleh O."/>
            <person name="Blanc G."/>
            <person name="Decker E.L."/>
            <person name="van Gessel N."/>
            <person name="Grimwood J."/>
            <person name="Hayes R.D."/>
            <person name="Graham S.W."/>
            <person name="Gunter L.E."/>
            <person name="McDaniel S.F."/>
            <person name="Hoernstein S.N.W."/>
            <person name="Larsson A."/>
            <person name="Li F.W."/>
            <person name="Perroud P.F."/>
            <person name="Phillips J."/>
            <person name="Ranjan P."/>
            <person name="Rokshar D.S."/>
            <person name="Rothfels C.J."/>
            <person name="Schneider L."/>
            <person name="Shu S."/>
            <person name="Stevenson D.W."/>
            <person name="Thummler F."/>
            <person name="Tillich M."/>
            <person name="Villarreal Aguilar J.C."/>
            <person name="Widiez T."/>
            <person name="Wong G.K."/>
            <person name="Wymore A."/>
            <person name="Zhang Y."/>
            <person name="Zimmer A.D."/>
            <person name="Quatrano R.S."/>
            <person name="Mayer K.F.X."/>
            <person name="Goodstein D."/>
            <person name="Casacuberta J.M."/>
            <person name="Vandepoele K."/>
            <person name="Reski R."/>
            <person name="Cuming A.C."/>
            <person name="Tuskan G.A."/>
            <person name="Maumus F."/>
            <person name="Salse J."/>
            <person name="Schmutz J."/>
            <person name="Rensing S.A."/>
        </authorList>
    </citation>
    <scope>NUCLEOTIDE SEQUENCE [LARGE SCALE GENOMIC DNA]</scope>
    <source>
        <strain evidence="2 3">cv. Gransden 2004</strain>
    </source>
</reference>
<sequence length="86" mass="9542">MASDRFCTSLRESRSVDCGCVASVLGTSSFDVTTQNHRTAKINDVACDETLLLSPPNGIVSKFLWRRLLVSRAPFLLFQLRHVSQA</sequence>
<dbReference type="AlphaFoldDB" id="A0A2K1JBB7"/>
<evidence type="ECO:0000313" key="3">
    <source>
        <dbReference type="Proteomes" id="UP000006727"/>
    </source>
</evidence>
<reference evidence="1 3" key="1">
    <citation type="journal article" date="2008" name="Science">
        <title>The Physcomitrella genome reveals evolutionary insights into the conquest of land by plants.</title>
        <authorList>
            <person name="Rensing S."/>
            <person name="Lang D."/>
            <person name="Zimmer A."/>
            <person name="Terry A."/>
            <person name="Salamov A."/>
            <person name="Shapiro H."/>
            <person name="Nishiyama T."/>
            <person name="Perroud P.-F."/>
            <person name="Lindquist E."/>
            <person name="Kamisugi Y."/>
            <person name="Tanahashi T."/>
            <person name="Sakakibara K."/>
            <person name="Fujita T."/>
            <person name="Oishi K."/>
            <person name="Shin-I T."/>
            <person name="Kuroki Y."/>
            <person name="Toyoda A."/>
            <person name="Suzuki Y."/>
            <person name="Hashimoto A."/>
            <person name="Yamaguchi K."/>
            <person name="Sugano A."/>
            <person name="Kohara Y."/>
            <person name="Fujiyama A."/>
            <person name="Anterola A."/>
            <person name="Aoki S."/>
            <person name="Ashton N."/>
            <person name="Barbazuk W.B."/>
            <person name="Barker E."/>
            <person name="Bennetzen J."/>
            <person name="Bezanilla M."/>
            <person name="Blankenship R."/>
            <person name="Cho S.H."/>
            <person name="Dutcher S."/>
            <person name="Estelle M."/>
            <person name="Fawcett J.A."/>
            <person name="Gundlach H."/>
            <person name="Hanada K."/>
            <person name="Heyl A."/>
            <person name="Hicks K.A."/>
            <person name="Hugh J."/>
            <person name="Lohr M."/>
            <person name="Mayer K."/>
            <person name="Melkozernov A."/>
            <person name="Murata T."/>
            <person name="Nelson D."/>
            <person name="Pils B."/>
            <person name="Prigge M."/>
            <person name="Reiss B."/>
            <person name="Renner T."/>
            <person name="Rombauts S."/>
            <person name="Rushton P."/>
            <person name="Sanderfoot A."/>
            <person name="Schween G."/>
            <person name="Shiu S.-H."/>
            <person name="Stueber K."/>
            <person name="Theodoulou F.L."/>
            <person name="Tu H."/>
            <person name="Van de Peer Y."/>
            <person name="Verrier P.J."/>
            <person name="Waters E."/>
            <person name="Wood A."/>
            <person name="Yang L."/>
            <person name="Cove D."/>
            <person name="Cuming A."/>
            <person name="Hasebe M."/>
            <person name="Lucas S."/>
            <person name="Mishler D.B."/>
            <person name="Reski R."/>
            <person name="Grigoriev I."/>
            <person name="Quatrano R.S."/>
            <person name="Boore J.L."/>
        </authorList>
    </citation>
    <scope>NUCLEOTIDE SEQUENCE [LARGE SCALE GENOMIC DNA]</scope>
    <source>
        <strain evidence="2 3">cv. Gransden 2004</strain>
    </source>
</reference>
<evidence type="ECO:0000313" key="2">
    <source>
        <dbReference type="EnsemblPlants" id="PAC:32928204.CDS.1"/>
    </source>
</evidence>
<dbReference type="EMBL" id="ABEU02000015">
    <property type="protein sequence ID" value="PNR38836.1"/>
    <property type="molecule type" value="Genomic_DNA"/>
</dbReference>
<protein>
    <submittedName>
        <fullName evidence="1 2">Uncharacterized protein</fullName>
    </submittedName>
</protein>
<dbReference type="EnsemblPlants" id="Pp3c15_400V3.1">
    <property type="protein sequence ID" value="PAC:32928204.CDS.1"/>
    <property type="gene ID" value="Pp3c15_400"/>
</dbReference>
<organism evidence="1">
    <name type="scientific">Physcomitrium patens</name>
    <name type="common">Spreading-leaved earth moss</name>
    <name type="synonym">Physcomitrella patens</name>
    <dbReference type="NCBI Taxonomy" id="3218"/>
    <lineage>
        <taxon>Eukaryota</taxon>
        <taxon>Viridiplantae</taxon>
        <taxon>Streptophyta</taxon>
        <taxon>Embryophyta</taxon>
        <taxon>Bryophyta</taxon>
        <taxon>Bryophytina</taxon>
        <taxon>Bryopsida</taxon>
        <taxon>Funariidae</taxon>
        <taxon>Funariales</taxon>
        <taxon>Funariaceae</taxon>
        <taxon>Physcomitrium</taxon>
    </lineage>
</organism>
<dbReference type="InParanoid" id="A0A2K1JBB7"/>
<proteinExistence type="predicted"/>
<evidence type="ECO:0000313" key="1">
    <source>
        <dbReference type="EMBL" id="PNR38836.1"/>
    </source>
</evidence>
<name>A0A2K1JBB7_PHYPA</name>
<dbReference type="PaxDb" id="3218-PP1S211_45V6.1"/>
<dbReference type="Gramene" id="Pp3c15_400V3.1">
    <property type="protein sequence ID" value="PAC:32928204.CDS.1"/>
    <property type="gene ID" value="Pp3c15_400"/>
</dbReference>
<gene>
    <name evidence="1" type="ORF">PHYPA_019114</name>
</gene>
<reference evidence="2" key="3">
    <citation type="submission" date="2020-12" db="UniProtKB">
        <authorList>
            <consortium name="EnsemblPlants"/>
        </authorList>
    </citation>
    <scope>IDENTIFICATION</scope>
</reference>
<accession>A0A2K1JBB7</accession>
<dbReference type="Proteomes" id="UP000006727">
    <property type="component" value="Chromosome 15"/>
</dbReference>